<proteinExistence type="predicted"/>
<dbReference type="PANTHER" id="PTHR16797">
    <property type="entry name" value="FACTOR VIII-ASSOCIATED GENE 1"/>
    <property type="match status" value="1"/>
</dbReference>
<dbReference type="SUPFAM" id="SSF48452">
    <property type="entry name" value="TPR-like"/>
    <property type="match status" value="1"/>
</dbReference>
<dbReference type="Gene3D" id="1.25.40.10">
    <property type="entry name" value="Tetratricopeptide repeat domain"/>
    <property type="match status" value="1"/>
</dbReference>
<dbReference type="GO" id="GO:0099518">
    <property type="term" value="P:vesicle cytoskeletal trafficking"/>
    <property type="evidence" value="ECO:0007669"/>
    <property type="project" value="TreeGrafter"/>
</dbReference>
<gene>
    <name evidence="1" type="ORF">PLXY2_LOCUS12998</name>
</gene>
<dbReference type="AlphaFoldDB" id="A0A8S4G700"/>
<dbReference type="Pfam" id="PF14938">
    <property type="entry name" value="SNAP"/>
    <property type="match status" value="1"/>
</dbReference>
<accession>A0A8S4G700</accession>
<comment type="caution">
    <text evidence="1">The sequence shown here is derived from an EMBL/GenBank/DDBJ whole genome shotgun (WGS) entry which is preliminary data.</text>
</comment>
<evidence type="ECO:0000313" key="2">
    <source>
        <dbReference type="Proteomes" id="UP000653454"/>
    </source>
</evidence>
<dbReference type="InterPro" id="IPR011990">
    <property type="entry name" value="TPR-like_helical_dom_sf"/>
</dbReference>
<sequence length="293" mass="32739">MSTDLDASFVEQYININTKLKKRFMRKPNITEATNEFNALAIQCEHSEQPGFAGHCYVGAAKCESSAGNTLGEAEYYLTAARQFMKAEMKLSSLKCYSPTRENLEAAIGAYIQAMDKYPEKSPLRTSILLELANGLVLLGSLLEALAYYQQALETMDEGNLMRVKCLSNILSLNIQKGRYDMALETADTICDSKLNIPEHTLTEIQITRILLGVLEEHAERKPSLQKLFNDLLNDNEVPFNCDLKLKLQSIVMCGLARDVEALTAVSADVGGFLTLQQRDLLNAIIRKMERNL</sequence>
<dbReference type="InterPro" id="IPR039494">
    <property type="entry name" value="F8A"/>
</dbReference>
<dbReference type="EMBL" id="CAJHNJ030000085">
    <property type="protein sequence ID" value="CAG9134748.1"/>
    <property type="molecule type" value="Genomic_DNA"/>
</dbReference>
<organism evidence="1 2">
    <name type="scientific">Plutella xylostella</name>
    <name type="common">Diamondback moth</name>
    <name type="synonym">Plutella maculipennis</name>
    <dbReference type="NCBI Taxonomy" id="51655"/>
    <lineage>
        <taxon>Eukaryota</taxon>
        <taxon>Metazoa</taxon>
        <taxon>Ecdysozoa</taxon>
        <taxon>Arthropoda</taxon>
        <taxon>Hexapoda</taxon>
        <taxon>Insecta</taxon>
        <taxon>Pterygota</taxon>
        <taxon>Neoptera</taxon>
        <taxon>Endopterygota</taxon>
        <taxon>Lepidoptera</taxon>
        <taxon>Glossata</taxon>
        <taxon>Ditrysia</taxon>
        <taxon>Yponomeutoidea</taxon>
        <taxon>Plutellidae</taxon>
        <taxon>Plutella</taxon>
    </lineage>
</organism>
<dbReference type="PANTHER" id="PTHR16797:SF4">
    <property type="entry name" value="40-KDA HUNTINGTIN-ASSOCIATED PROTEIN"/>
    <property type="match status" value="1"/>
</dbReference>
<reference evidence="1" key="1">
    <citation type="submission" date="2020-11" db="EMBL/GenBank/DDBJ databases">
        <authorList>
            <person name="Whiteford S."/>
        </authorList>
    </citation>
    <scope>NUCLEOTIDE SEQUENCE</scope>
</reference>
<evidence type="ECO:0000313" key="1">
    <source>
        <dbReference type="EMBL" id="CAG9134748.1"/>
    </source>
</evidence>
<dbReference type="Proteomes" id="UP000653454">
    <property type="component" value="Unassembled WGS sequence"/>
</dbReference>
<name>A0A8S4G700_PLUXY</name>
<keyword evidence="2" id="KW-1185">Reference proteome</keyword>
<dbReference type="GO" id="GO:0005769">
    <property type="term" value="C:early endosome"/>
    <property type="evidence" value="ECO:0007669"/>
    <property type="project" value="TreeGrafter"/>
</dbReference>
<protein>
    <submittedName>
        <fullName evidence="1">(diamondback moth) hypothetical protein</fullName>
    </submittedName>
</protein>